<dbReference type="EMBL" id="CP148067">
    <property type="protein sequence ID" value="WXL28788.1"/>
    <property type="molecule type" value="Genomic_DNA"/>
</dbReference>
<accession>A0ABZ2RRP6</accession>
<protein>
    <submittedName>
        <fullName evidence="1">Uncharacterized protein</fullName>
    </submittedName>
</protein>
<proteinExistence type="predicted"/>
<gene>
    <name evidence="1" type="ORF">WG617_02005</name>
</gene>
<keyword evidence="2" id="KW-1185">Reference proteome</keyword>
<reference evidence="1" key="1">
    <citation type="submission" date="2024-03" db="EMBL/GenBank/DDBJ databases">
        <title>Complete genome sequence of Mycoplasma felifaucium Z921 isolated from the trachea of a cheetah.</title>
        <authorList>
            <person name="Spergser J."/>
        </authorList>
    </citation>
    <scope>NUCLEOTIDE SEQUENCE [LARGE SCALE GENOMIC DNA]</scope>
    <source>
        <strain evidence="1">Z921</strain>
    </source>
</reference>
<evidence type="ECO:0000313" key="1">
    <source>
        <dbReference type="EMBL" id="WXL28788.1"/>
    </source>
</evidence>
<dbReference type="RefSeq" id="WP_338822332.1">
    <property type="nucleotide sequence ID" value="NZ_CP148067.1"/>
</dbReference>
<name>A0ABZ2RRP6_9BACT</name>
<organism evidence="1 2">
    <name type="scientific">Mycoplasmopsis felifaucium</name>
    <dbReference type="NCBI Taxonomy" id="35768"/>
    <lineage>
        <taxon>Bacteria</taxon>
        <taxon>Bacillati</taxon>
        <taxon>Mycoplasmatota</taxon>
        <taxon>Mycoplasmoidales</taxon>
        <taxon>Metamycoplasmataceae</taxon>
        <taxon>Mycoplasmopsis</taxon>
    </lineage>
</organism>
<evidence type="ECO:0000313" key="2">
    <source>
        <dbReference type="Proteomes" id="UP001477443"/>
    </source>
</evidence>
<dbReference type="Proteomes" id="UP001477443">
    <property type="component" value="Chromosome"/>
</dbReference>
<sequence>MPEIHDKYCEYLQGLITKNNNNIQKLQEWVNQQESQTPSNSEALEKAKTLLEKINSEKWSEFTIQTTNSQTIQNDYDQLKKFIDETIKPVDNSISAE</sequence>